<feature type="domain" description="Carboxymuconolactone decarboxylase-like" evidence="1">
    <location>
        <begin position="40"/>
        <end position="123"/>
    </location>
</feature>
<dbReference type="InterPro" id="IPR029032">
    <property type="entry name" value="AhpD-like"/>
</dbReference>
<evidence type="ECO:0000259" key="1">
    <source>
        <dbReference type="Pfam" id="PF02627"/>
    </source>
</evidence>
<reference evidence="2 3" key="1">
    <citation type="journal article" date="2018" name="Plant Biotechnol. Rep.">
        <title>Diversity and antifungal activity of endophytic bacteria associated with Panax ginseng seedlings.</title>
        <authorList>
            <person name="Park J.M."/>
            <person name="Hong C.E."/>
            <person name="Jo S.H."/>
        </authorList>
    </citation>
    <scope>NUCLEOTIDE SEQUENCE [LARGE SCALE GENOMIC DNA]</scope>
    <source>
        <strain evidence="2 3">PgKB20</strain>
    </source>
</reference>
<evidence type="ECO:0000313" key="2">
    <source>
        <dbReference type="EMBL" id="QEK62560.1"/>
    </source>
</evidence>
<gene>
    <name evidence="2" type="ORF">FX981_00745</name>
</gene>
<dbReference type="InterPro" id="IPR003779">
    <property type="entry name" value="CMD-like"/>
</dbReference>
<dbReference type="PANTHER" id="PTHR33570">
    <property type="entry name" value="4-CARBOXYMUCONOLACTONE DECARBOXYLASE FAMILY PROTEIN"/>
    <property type="match status" value="1"/>
</dbReference>
<proteinExistence type="predicted"/>
<dbReference type="AlphaFoldDB" id="A0A5C0WEN2"/>
<sequence length="129" mass="14726">MVLWRRTCADDQVTERMKGEIAMHQPIKPTVKFTLGDFAPAFVEYSEKVLFGDLWRREELSLRDRSLITLSALVSTGSLNQLEYHLHLAKENGVTKNELIEVITHLSFYIGWPKAASALEAAKHILEDE</sequence>
<dbReference type="EMBL" id="CP043404">
    <property type="protein sequence ID" value="QEK62560.1"/>
    <property type="molecule type" value="Genomic_DNA"/>
</dbReference>
<dbReference type="Proteomes" id="UP000325032">
    <property type="component" value="Chromosome"/>
</dbReference>
<keyword evidence="3" id="KW-1185">Reference proteome</keyword>
<dbReference type="Pfam" id="PF02627">
    <property type="entry name" value="CMD"/>
    <property type="match status" value="1"/>
</dbReference>
<dbReference type="SUPFAM" id="SSF69118">
    <property type="entry name" value="AhpD-like"/>
    <property type="match status" value="1"/>
</dbReference>
<name>A0A5C0WEN2_BACIA</name>
<dbReference type="InterPro" id="IPR052512">
    <property type="entry name" value="4CMD/NDH-1_regulator"/>
</dbReference>
<accession>A0A5C0WEN2</accession>
<evidence type="ECO:0000313" key="3">
    <source>
        <dbReference type="Proteomes" id="UP000325032"/>
    </source>
</evidence>
<dbReference type="PANTHER" id="PTHR33570:SF9">
    <property type="entry name" value="BLL4600 PROTEIN"/>
    <property type="match status" value="1"/>
</dbReference>
<protein>
    <recommendedName>
        <fullName evidence="1">Carboxymuconolactone decarboxylase-like domain-containing protein</fullName>
    </recommendedName>
</protein>
<dbReference type="GO" id="GO:0051920">
    <property type="term" value="F:peroxiredoxin activity"/>
    <property type="evidence" value="ECO:0007669"/>
    <property type="project" value="InterPro"/>
</dbReference>
<organism evidence="2 3">
    <name type="scientific">Bacillus safensis</name>
    <dbReference type="NCBI Taxonomy" id="561879"/>
    <lineage>
        <taxon>Bacteria</taxon>
        <taxon>Bacillati</taxon>
        <taxon>Bacillota</taxon>
        <taxon>Bacilli</taxon>
        <taxon>Bacillales</taxon>
        <taxon>Bacillaceae</taxon>
        <taxon>Bacillus</taxon>
    </lineage>
</organism>
<dbReference type="Gene3D" id="1.20.1290.10">
    <property type="entry name" value="AhpD-like"/>
    <property type="match status" value="1"/>
</dbReference>